<dbReference type="OrthoDB" id="9816357at2"/>
<proteinExistence type="inferred from homology"/>
<dbReference type="Proteomes" id="UP000293142">
    <property type="component" value="Unassembled WGS sequence"/>
</dbReference>
<dbReference type="InterPro" id="IPR050902">
    <property type="entry name" value="ABC_Transporter_SBP"/>
</dbReference>
<dbReference type="SUPFAM" id="SSF53807">
    <property type="entry name" value="Helical backbone' metal receptor"/>
    <property type="match status" value="1"/>
</dbReference>
<reference evidence="4 5" key="1">
    <citation type="submission" date="2019-02" db="EMBL/GenBank/DDBJ databases">
        <title>Paenibacillus sp. nov., isolated from surface-sterilized tissue of Thalictrum simplex L.</title>
        <authorList>
            <person name="Tuo L."/>
        </authorList>
    </citation>
    <scope>NUCLEOTIDE SEQUENCE [LARGE SCALE GENOMIC DNA]</scope>
    <source>
        <strain evidence="4 5">N2SHLJ1</strain>
    </source>
</reference>
<dbReference type="EMBL" id="SIRE01000020">
    <property type="protein sequence ID" value="TBL73912.1"/>
    <property type="molecule type" value="Genomic_DNA"/>
</dbReference>
<evidence type="ECO:0000313" key="5">
    <source>
        <dbReference type="Proteomes" id="UP000293142"/>
    </source>
</evidence>
<comment type="similarity">
    <text evidence="1">Belongs to the bacterial solute-binding protein 8 family.</text>
</comment>
<evidence type="ECO:0000256" key="1">
    <source>
        <dbReference type="ARBA" id="ARBA00008814"/>
    </source>
</evidence>
<protein>
    <submittedName>
        <fullName evidence="4">ABC transporter substrate-binding protein</fullName>
    </submittedName>
</protein>
<comment type="caution">
    <text evidence="4">The sequence shown here is derived from an EMBL/GenBank/DDBJ whole genome shotgun (WGS) entry which is preliminary data.</text>
</comment>
<organism evidence="4 5">
    <name type="scientific">Paenibacillus thalictri</name>
    <dbReference type="NCBI Taxonomy" id="2527873"/>
    <lineage>
        <taxon>Bacteria</taxon>
        <taxon>Bacillati</taxon>
        <taxon>Bacillota</taxon>
        <taxon>Bacilli</taxon>
        <taxon>Bacillales</taxon>
        <taxon>Paenibacillaceae</taxon>
        <taxon>Paenibacillus</taxon>
    </lineage>
</organism>
<sequence length="328" mass="34441">MKKYVYLFLAAIFLMTTGCGTTATDSAGAASANAGAAQSATGSASSSKAVTITDFAGRQISFNTVPQKIVALSNGEMNIVYALGGELVGRPTATGPISVKAAEKVEQVGSTHGMILEKVAYLSPEVVLGNNPLNTKDIASVESIGAKMVLTQANSIDDVKKQIQLFGQMLQKSDKAAELNASIDAKIKAAETGQSSAKPRVLMVYGAPGTYMAALNNSLSGDILVKAGGVNIAADYPALDQYPQYAQLNTEKIIKSNPQLIVIMSHGNTEKSKEGFIKEMQQNPAWNSLDAVKNNHVEVLPSDLFGTNPGTDVVDALDLMKKLLDAAK</sequence>
<dbReference type="PANTHER" id="PTHR30535:SF34">
    <property type="entry name" value="MOLYBDATE-BINDING PROTEIN MOLA"/>
    <property type="match status" value="1"/>
</dbReference>
<evidence type="ECO:0000259" key="3">
    <source>
        <dbReference type="PROSITE" id="PS50983"/>
    </source>
</evidence>
<dbReference type="RefSeq" id="WP_131016318.1">
    <property type="nucleotide sequence ID" value="NZ_SIRE01000020.1"/>
</dbReference>
<feature type="domain" description="Fe/B12 periplasmic-binding" evidence="3">
    <location>
        <begin position="68"/>
        <end position="328"/>
    </location>
</feature>
<keyword evidence="2" id="KW-0732">Signal</keyword>
<dbReference type="Gene3D" id="3.40.50.1980">
    <property type="entry name" value="Nitrogenase molybdenum iron protein domain"/>
    <property type="match status" value="2"/>
</dbReference>
<dbReference type="AlphaFoldDB" id="A0A4Q9DLP6"/>
<keyword evidence="5" id="KW-1185">Reference proteome</keyword>
<dbReference type="PANTHER" id="PTHR30535">
    <property type="entry name" value="VITAMIN B12-BINDING PROTEIN"/>
    <property type="match status" value="1"/>
</dbReference>
<dbReference type="GO" id="GO:0071281">
    <property type="term" value="P:cellular response to iron ion"/>
    <property type="evidence" value="ECO:0007669"/>
    <property type="project" value="TreeGrafter"/>
</dbReference>
<feature type="signal peptide" evidence="2">
    <location>
        <begin position="1"/>
        <end position="23"/>
    </location>
</feature>
<dbReference type="PROSITE" id="PS50983">
    <property type="entry name" value="FE_B12_PBP"/>
    <property type="match status" value="1"/>
</dbReference>
<dbReference type="PROSITE" id="PS51257">
    <property type="entry name" value="PROKAR_LIPOPROTEIN"/>
    <property type="match status" value="1"/>
</dbReference>
<gene>
    <name evidence="4" type="ORF">EYB31_25730</name>
</gene>
<name>A0A4Q9DLP6_9BACL</name>
<accession>A0A4Q9DLP6</accession>
<evidence type="ECO:0000256" key="2">
    <source>
        <dbReference type="SAM" id="SignalP"/>
    </source>
</evidence>
<feature type="chain" id="PRO_5039430126" evidence="2">
    <location>
        <begin position="24"/>
        <end position="328"/>
    </location>
</feature>
<dbReference type="Pfam" id="PF01497">
    <property type="entry name" value="Peripla_BP_2"/>
    <property type="match status" value="1"/>
</dbReference>
<evidence type="ECO:0000313" key="4">
    <source>
        <dbReference type="EMBL" id="TBL73912.1"/>
    </source>
</evidence>
<dbReference type="InterPro" id="IPR002491">
    <property type="entry name" value="ABC_transptr_periplasmic_BD"/>
</dbReference>